<keyword evidence="1" id="KW-0675">Receptor</keyword>
<organism evidence="1 2">
    <name type="scientific">Citrus sinensis</name>
    <name type="common">Sweet orange</name>
    <name type="synonym">Citrus aurantium var. sinensis</name>
    <dbReference type="NCBI Taxonomy" id="2711"/>
    <lineage>
        <taxon>Eukaryota</taxon>
        <taxon>Viridiplantae</taxon>
        <taxon>Streptophyta</taxon>
        <taxon>Embryophyta</taxon>
        <taxon>Tracheophyta</taxon>
        <taxon>Spermatophyta</taxon>
        <taxon>Magnoliopsida</taxon>
        <taxon>eudicotyledons</taxon>
        <taxon>Gunneridae</taxon>
        <taxon>Pentapetalae</taxon>
        <taxon>rosids</taxon>
        <taxon>malvids</taxon>
        <taxon>Sapindales</taxon>
        <taxon>Rutaceae</taxon>
        <taxon>Aurantioideae</taxon>
        <taxon>Citrus</taxon>
    </lineage>
</organism>
<gene>
    <name evidence="1" type="ORF">KPL71_019927</name>
</gene>
<keyword evidence="1" id="KW-0418">Kinase</keyword>
<name>A0ACB8J2Z0_CITSI</name>
<reference evidence="2" key="1">
    <citation type="journal article" date="2023" name="Hortic. Res.">
        <title>A chromosome-level phased genome enabling allele-level studies in sweet orange: a case study on citrus Huanglongbing tolerance.</title>
        <authorList>
            <person name="Wu B."/>
            <person name="Yu Q."/>
            <person name="Deng Z."/>
            <person name="Duan Y."/>
            <person name="Luo F."/>
            <person name="Gmitter F. Jr."/>
        </authorList>
    </citation>
    <scope>NUCLEOTIDE SEQUENCE [LARGE SCALE GENOMIC DNA]</scope>
    <source>
        <strain evidence="2">cv. Valencia</strain>
    </source>
</reference>
<keyword evidence="2" id="KW-1185">Reference proteome</keyword>
<comment type="caution">
    <text evidence="1">The sequence shown here is derived from an EMBL/GenBank/DDBJ whole genome shotgun (WGS) entry which is preliminary data.</text>
</comment>
<evidence type="ECO:0000313" key="2">
    <source>
        <dbReference type="Proteomes" id="UP000829398"/>
    </source>
</evidence>
<dbReference type="EMBL" id="CM039176">
    <property type="protein sequence ID" value="KAH9712053.1"/>
    <property type="molecule type" value="Genomic_DNA"/>
</dbReference>
<proteinExistence type="predicted"/>
<dbReference type="Proteomes" id="UP000829398">
    <property type="component" value="Chromosome 7"/>
</dbReference>
<sequence length="754" mass="83064">MTTKTAPFFSLLLFSLLHSTATAQYPPITNSLLPSDAVSLLSFKSKADSENKLLYALNERFDYCQWQGVKCAQGRVVRFVLQSFGLRGTFPPNTLTRLDQLRVLSLHNNSLTGPIPDLSSLINLKSLSLSRNFFSGAFPLSILSLHRLTILDLSYNNLTGLIPVNLTALDRLYSLKLEWNRFSGTVPPLNQPFLVVFNVSGNNLTGQVPETPTLLKFDASSFSMNPNLCGKVINKACRPRSPFFESPNATSPPRPLGQSAQSQGILVLSPPSPRNDHKRRGLILGLSIGFAVLVSFLVCIFLLIRRSSEGRNSKEPSTASFNEGTTYPEPESSRTANTTQVGECKIKVETKANKVQVEEMAIGSQTVIKRSGSLVFCAGESEVYSLEQLMRASAELLGRGSIGTTYKAVLDNHLIVTVKRFDANKTADTSAEAFEQHMEAVGGLSHPNLVPIRAYFQAKGERLVIYDYQPNGSLFNLIHAGFSSIPIVDFGTKRFSSSADNHGAVLNKIEVTNIGTRYNGLSKFEISLISRRKNFVPYKQCAHLQNTTSRVVAFGETRSGTLVSASPFGSRSIRAKPLHWTSCLKIAEDVAQGLAYIHRASWLIHGNLKSSNVLLGADFEARLTDYCLSVLSDSSSVEDPDTVAYKAPEIRKSSRRATSKSDVYAFGVLLLELLTGKHPSQHPYLAPPDMLEWVRTMRVDDGREENRLGMLTEVASVCSLKSPEQRPAMWQVLKMIQEIKESVMAEDNASFGYS</sequence>
<keyword evidence="1" id="KW-0808">Transferase</keyword>
<accession>A0ACB8J2Z0</accession>
<evidence type="ECO:0000313" key="1">
    <source>
        <dbReference type="EMBL" id="KAH9712053.1"/>
    </source>
</evidence>
<protein>
    <submittedName>
        <fullName evidence="1">Inactive receptor kinase</fullName>
    </submittedName>
</protein>